<comment type="caution">
    <text evidence="2">The sequence shown here is derived from an EMBL/GenBank/DDBJ whole genome shotgun (WGS) entry which is preliminary data.</text>
</comment>
<accession>A0A8S1K004</accession>
<sequence>MSSLKSSITVGLFQSLSFCGLRQKILKNIAFQPPKVSYSLKPRQDDQMTKSTQTNPSSLQVIDSEHQKRQKSKSYDDENIHQSGLLDLAEEIMQFTSESLSPMREKISEPAYDFYLIDGQGQEISIPKQENLELTGYFLKGRKAHRIASLYLKYLFPTSDYVILFSHGNASDLGYMIDTLIDLCNNLRINIFAYEYSGYGLSQGKCTDLNIINNIQVAYDFLVSQLNFEPTKIIVYGYSIGSGPSVMLVSDIHFPVGGLVVHSGLSSGLRVVNSKLKSTPFYDIFPNVDRIKDVTCPVFIMHGKEDEIIDLHHATLLSNNCQRLYEYWEVENIGHQGIDTNDEHRKSYFYKLRDFIKLIQQENQTIKQLKQRNTASPKQYGQNHHYYDNKIREFQLSCRKVEDSEQFLQKFR</sequence>
<dbReference type="PANTHER" id="PTHR12277">
    <property type="entry name" value="ALPHA/BETA HYDROLASE DOMAIN-CONTAINING PROTEIN"/>
    <property type="match status" value="1"/>
</dbReference>
<gene>
    <name evidence="2" type="ORF">PPRIM_AZ9-3.1.T0050422</name>
</gene>
<protein>
    <recommendedName>
        <fullName evidence="4">Serine aminopeptidase S33 domain-containing protein</fullName>
    </recommendedName>
</protein>
<evidence type="ECO:0000256" key="1">
    <source>
        <dbReference type="SAM" id="MobiDB-lite"/>
    </source>
</evidence>
<feature type="compositionally biased region" description="Basic and acidic residues" evidence="1">
    <location>
        <begin position="63"/>
        <end position="78"/>
    </location>
</feature>
<dbReference type="PANTHER" id="PTHR12277:SF81">
    <property type="entry name" value="PROTEIN ABHD13"/>
    <property type="match status" value="1"/>
</dbReference>
<evidence type="ECO:0000313" key="3">
    <source>
        <dbReference type="Proteomes" id="UP000688137"/>
    </source>
</evidence>
<evidence type="ECO:0000313" key="2">
    <source>
        <dbReference type="EMBL" id="CAD8043768.1"/>
    </source>
</evidence>
<reference evidence="2" key="1">
    <citation type="submission" date="2021-01" db="EMBL/GenBank/DDBJ databases">
        <authorList>
            <consortium name="Genoscope - CEA"/>
            <person name="William W."/>
        </authorList>
    </citation>
    <scope>NUCLEOTIDE SEQUENCE</scope>
</reference>
<dbReference type="EMBL" id="CAJJDM010000002">
    <property type="protein sequence ID" value="CAD8043768.1"/>
    <property type="molecule type" value="Genomic_DNA"/>
</dbReference>
<feature type="compositionally biased region" description="Polar residues" evidence="1">
    <location>
        <begin position="49"/>
        <end position="61"/>
    </location>
</feature>
<dbReference type="AlphaFoldDB" id="A0A8S1K004"/>
<name>A0A8S1K004_PARPR</name>
<evidence type="ECO:0008006" key="4">
    <source>
        <dbReference type="Google" id="ProtNLM"/>
    </source>
</evidence>
<dbReference type="InterPro" id="IPR008536">
    <property type="entry name" value="DUF818"/>
</dbReference>
<organism evidence="2 3">
    <name type="scientific">Paramecium primaurelia</name>
    <dbReference type="NCBI Taxonomy" id="5886"/>
    <lineage>
        <taxon>Eukaryota</taxon>
        <taxon>Sar</taxon>
        <taxon>Alveolata</taxon>
        <taxon>Ciliophora</taxon>
        <taxon>Intramacronucleata</taxon>
        <taxon>Oligohymenophorea</taxon>
        <taxon>Peniculida</taxon>
        <taxon>Parameciidae</taxon>
        <taxon>Paramecium</taxon>
    </lineage>
</organism>
<keyword evidence="3" id="KW-1185">Reference proteome</keyword>
<dbReference type="Pfam" id="PF05677">
    <property type="entry name" value="DUF818"/>
    <property type="match status" value="1"/>
</dbReference>
<dbReference type="OMA" id="REFHLSC"/>
<feature type="region of interest" description="Disordered" evidence="1">
    <location>
        <begin position="38"/>
        <end position="78"/>
    </location>
</feature>
<dbReference type="Proteomes" id="UP000688137">
    <property type="component" value="Unassembled WGS sequence"/>
</dbReference>
<proteinExistence type="predicted"/>